<sequence length="111" mass="12816">MLSGKQICLKSRKSFKDFPDLYEFLTHFLGVSEYPLSTKLTLHSVTSILDFKALLKSLRLIHVQFPEYFLTKKMDIESLDKKTPQTPTFSDNITPNECIDFLLGYSHLHSS</sequence>
<accession>A0A2U2XC33</accession>
<protein>
    <submittedName>
        <fullName evidence="1">Uncharacterized protein</fullName>
    </submittedName>
</protein>
<keyword evidence="2" id="KW-1185">Reference proteome</keyword>
<dbReference type="AlphaFoldDB" id="A0A2U2XC33"/>
<dbReference type="EMBL" id="QFRJ01000007">
    <property type="protein sequence ID" value="PWH85338.1"/>
    <property type="molecule type" value="Genomic_DNA"/>
</dbReference>
<reference evidence="1 2" key="2">
    <citation type="submission" date="2018-05" db="EMBL/GenBank/DDBJ databases">
        <authorList>
            <person name="Lanie J.A."/>
            <person name="Ng W.-L."/>
            <person name="Kazmierczak K.M."/>
            <person name="Andrzejewski T.M."/>
            <person name="Davidsen T.M."/>
            <person name="Wayne K.J."/>
            <person name="Tettelin H."/>
            <person name="Glass J.I."/>
            <person name="Rusch D."/>
            <person name="Podicherti R."/>
            <person name="Tsui H.-C.T."/>
            <person name="Winkler M.E."/>
        </authorList>
    </citation>
    <scope>NUCLEOTIDE SEQUENCE [LARGE SCALE GENOMIC DNA]</scope>
    <source>
        <strain evidence="1 2">C305</strain>
    </source>
</reference>
<reference evidence="1 2" key="1">
    <citation type="submission" date="2018-05" db="EMBL/GenBank/DDBJ databases">
        <title>Brumimicrobium oceani sp. nov., isolated from coastal sediment.</title>
        <authorList>
            <person name="Kou Y."/>
        </authorList>
    </citation>
    <scope>NUCLEOTIDE SEQUENCE [LARGE SCALE GENOMIC DNA]</scope>
    <source>
        <strain evidence="1 2">C305</strain>
    </source>
</reference>
<evidence type="ECO:0000313" key="1">
    <source>
        <dbReference type="EMBL" id="PWH85338.1"/>
    </source>
</evidence>
<evidence type="ECO:0000313" key="2">
    <source>
        <dbReference type="Proteomes" id="UP000245370"/>
    </source>
</evidence>
<dbReference type="Proteomes" id="UP000245370">
    <property type="component" value="Unassembled WGS sequence"/>
</dbReference>
<gene>
    <name evidence="1" type="ORF">DIT68_10400</name>
</gene>
<organism evidence="1 2">
    <name type="scientific">Brumimicrobium oceani</name>
    <dbReference type="NCBI Taxonomy" id="2100725"/>
    <lineage>
        <taxon>Bacteria</taxon>
        <taxon>Pseudomonadati</taxon>
        <taxon>Bacteroidota</taxon>
        <taxon>Flavobacteriia</taxon>
        <taxon>Flavobacteriales</taxon>
        <taxon>Crocinitomicaceae</taxon>
        <taxon>Brumimicrobium</taxon>
    </lineage>
</organism>
<name>A0A2U2XC33_9FLAO</name>
<comment type="caution">
    <text evidence="1">The sequence shown here is derived from an EMBL/GenBank/DDBJ whole genome shotgun (WGS) entry which is preliminary data.</text>
</comment>
<proteinExistence type="predicted"/>